<keyword evidence="4" id="KW-1185">Reference proteome</keyword>
<dbReference type="SUPFAM" id="SSF54631">
    <property type="entry name" value="CBS-domain pair"/>
    <property type="match status" value="1"/>
</dbReference>
<dbReference type="InterPro" id="IPR043128">
    <property type="entry name" value="Rev_trsase/Diguanyl_cyclase"/>
</dbReference>
<dbReference type="InterPro" id="IPR001633">
    <property type="entry name" value="EAL_dom"/>
</dbReference>
<dbReference type="Gene3D" id="3.20.20.450">
    <property type="entry name" value="EAL domain"/>
    <property type="match status" value="1"/>
</dbReference>
<dbReference type="Proteomes" id="UP000672602">
    <property type="component" value="Unassembled WGS sequence"/>
</dbReference>
<dbReference type="SMART" id="SM00267">
    <property type="entry name" value="GGDEF"/>
    <property type="match status" value="1"/>
</dbReference>
<protein>
    <submittedName>
        <fullName evidence="3">GGDEF domain-containing protein</fullName>
    </submittedName>
</protein>
<feature type="domain" description="GGDEF" evidence="2">
    <location>
        <begin position="440"/>
        <end position="599"/>
    </location>
</feature>
<dbReference type="InterPro" id="IPR035919">
    <property type="entry name" value="EAL_sf"/>
</dbReference>
<dbReference type="PANTHER" id="PTHR33121">
    <property type="entry name" value="CYCLIC DI-GMP PHOSPHODIESTERASE PDEF"/>
    <property type="match status" value="1"/>
</dbReference>
<dbReference type="PROSITE" id="PS50883">
    <property type="entry name" value="EAL"/>
    <property type="match status" value="1"/>
</dbReference>
<dbReference type="RefSeq" id="WP_210680333.1">
    <property type="nucleotide sequence ID" value="NZ_JAGMWN010000001.1"/>
</dbReference>
<dbReference type="CDD" id="cd01949">
    <property type="entry name" value="GGDEF"/>
    <property type="match status" value="1"/>
</dbReference>
<sequence length="599" mass="67809">MYPRISEDDNLLRQDRFIEQLQAGVRFAFQPIVTIQTGAVHGYEALLRNHEAVGASSIPELFDMAHALGVLHRADIVLRERAIADFSTLPAADRAMLFFNLDGRIFESPDYHPRRTIALLAHHGVSPHALCLELSERYDNASAKHLSETLRLCREHEYKLAIDDFGRGFSEMKMLYDHQPDFVKIDRYFISDIAHDSKKRLMVSTIVDLAHVLGTRVVAEGIETEAEFLACKTVGCDLAQGFFVARPTMALADLRADYPIVEEVNRRDRRRKANDATLVRDQLDIFHALHVDDSIDTMLDAFRTHKDQTIFPLLDPHGRPTGVIREYDLKELTYQKYGRDLLHNKAYARRLSHFAHRCPIADIKSPIEKILQIYALSETTDGILVTQDGNYLGFLTADRLVRLMNQKNLAAARDQNPLSNLPGNNSVSDYIAETLEREEGDCALLYFDFNDFKPFNDTYGFRQGDRAITLFADLLRKHFPDSDAFVGHVGGDDFFVGVPDRAREEIADRIRALLEAFRSDVESFYSLEHRESGGIVALDRTGRRQRFGLLKACCAVALLRDGAPRPSQDNLTKRFAALKKRAKRDPSGVVCEEVSNGGD</sequence>
<dbReference type="AlphaFoldDB" id="A0A8J7S304"/>
<dbReference type="PROSITE" id="PS50887">
    <property type="entry name" value="GGDEF"/>
    <property type="match status" value="1"/>
</dbReference>
<name>A0A8J7S304_9PROT</name>
<dbReference type="EMBL" id="JAGMWN010000001">
    <property type="protein sequence ID" value="MBP5855759.1"/>
    <property type="molecule type" value="Genomic_DNA"/>
</dbReference>
<dbReference type="InterPro" id="IPR050706">
    <property type="entry name" value="Cyclic-di-GMP_PDE-like"/>
</dbReference>
<dbReference type="InterPro" id="IPR029787">
    <property type="entry name" value="Nucleotide_cyclase"/>
</dbReference>
<dbReference type="GO" id="GO:0071111">
    <property type="term" value="F:cyclic-guanylate-specific phosphodiesterase activity"/>
    <property type="evidence" value="ECO:0007669"/>
    <property type="project" value="InterPro"/>
</dbReference>
<evidence type="ECO:0000259" key="1">
    <source>
        <dbReference type="PROSITE" id="PS50883"/>
    </source>
</evidence>
<comment type="caution">
    <text evidence="3">The sequence shown here is derived from an EMBL/GenBank/DDBJ whole genome shotgun (WGS) entry which is preliminary data.</text>
</comment>
<accession>A0A8J7S304</accession>
<dbReference type="SMART" id="SM00052">
    <property type="entry name" value="EAL"/>
    <property type="match status" value="1"/>
</dbReference>
<gene>
    <name evidence="3" type="ORF">KAJ83_01970</name>
</gene>
<reference evidence="3" key="1">
    <citation type="submission" date="2021-04" db="EMBL/GenBank/DDBJ databases">
        <authorList>
            <person name="Zhang D.-C."/>
        </authorList>
    </citation>
    <scope>NUCLEOTIDE SEQUENCE</scope>
    <source>
        <strain evidence="3">CGMCC 1.15697</strain>
    </source>
</reference>
<dbReference type="Pfam" id="PF00990">
    <property type="entry name" value="GGDEF"/>
    <property type="match status" value="1"/>
</dbReference>
<evidence type="ECO:0000313" key="4">
    <source>
        <dbReference type="Proteomes" id="UP000672602"/>
    </source>
</evidence>
<organism evidence="3 4">
    <name type="scientific">Marivibrio halodurans</name>
    <dbReference type="NCBI Taxonomy" id="2039722"/>
    <lineage>
        <taxon>Bacteria</taxon>
        <taxon>Pseudomonadati</taxon>
        <taxon>Pseudomonadota</taxon>
        <taxon>Alphaproteobacteria</taxon>
        <taxon>Rhodospirillales</taxon>
        <taxon>Rhodospirillaceae</taxon>
        <taxon>Marivibrio</taxon>
    </lineage>
</organism>
<evidence type="ECO:0000259" key="2">
    <source>
        <dbReference type="PROSITE" id="PS50887"/>
    </source>
</evidence>
<dbReference type="InterPro" id="IPR046342">
    <property type="entry name" value="CBS_dom_sf"/>
</dbReference>
<dbReference type="SUPFAM" id="SSF141868">
    <property type="entry name" value="EAL domain-like"/>
    <property type="match status" value="1"/>
</dbReference>
<dbReference type="InterPro" id="IPR000160">
    <property type="entry name" value="GGDEF_dom"/>
</dbReference>
<feature type="domain" description="EAL" evidence="1">
    <location>
        <begin position="8"/>
        <end position="261"/>
    </location>
</feature>
<proteinExistence type="predicted"/>
<dbReference type="Pfam" id="PF00563">
    <property type="entry name" value="EAL"/>
    <property type="match status" value="1"/>
</dbReference>
<dbReference type="Gene3D" id="3.30.70.270">
    <property type="match status" value="1"/>
</dbReference>
<dbReference type="CDD" id="cd01948">
    <property type="entry name" value="EAL"/>
    <property type="match status" value="1"/>
</dbReference>
<evidence type="ECO:0000313" key="3">
    <source>
        <dbReference type="EMBL" id="MBP5855759.1"/>
    </source>
</evidence>
<dbReference type="NCBIfam" id="TIGR00254">
    <property type="entry name" value="GGDEF"/>
    <property type="match status" value="1"/>
</dbReference>
<dbReference type="PANTHER" id="PTHR33121:SF76">
    <property type="entry name" value="SIGNALING PROTEIN"/>
    <property type="match status" value="1"/>
</dbReference>
<dbReference type="SUPFAM" id="SSF55073">
    <property type="entry name" value="Nucleotide cyclase"/>
    <property type="match status" value="1"/>
</dbReference>